<dbReference type="OrthoDB" id="89086at2759"/>
<dbReference type="PIRSF" id="PIRSF029958">
    <property type="entry name" value="Necrosis-inducing_protein"/>
    <property type="match status" value="1"/>
</dbReference>
<feature type="chain" id="PRO_5034817728" evidence="4">
    <location>
        <begin position="17"/>
        <end position="241"/>
    </location>
</feature>
<dbReference type="InterPro" id="IPR008701">
    <property type="entry name" value="NPP1"/>
</dbReference>
<evidence type="ECO:0000256" key="1">
    <source>
        <dbReference type="ARBA" id="ARBA00009520"/>
    </source>
</evidence>
<keyword evidence="6" id="KW-1185">Reference proteome</keyword>
<evidence type="ECO:0000313" key="6">
    <source>
        <dbReference type="Proteomes" id="UP000572817"/>
    </source>
</evidence>
<dbReference type="AlphaFoldDB" id="A0A8H4N7I0"/>
<organism evidence="5 6">
    <name type="scientific">Botryosphaeria dothidea</name>
    <dbReference type="NCBI Taxonomy" id="55169"/>
    <lineage>
        <taxon>Eukaryota</taxon>
        <taxon>Fungi</taxon>
        <taxon>Dikarya</taxon>
        <taxon>Ascomycota</taxon>
        <taxon>Pezizomycotina</taxon>
        <taxon>Dothideomycetes</taxon>
        <taxon>Dothideomycetes incertae sedis</taxon>
        <taxon>Botryosphaeriales</taxon>
        <taxon>Botryosphaeriaceae</taxon>
        <taxon>Botryosphaeria</taxon>
    </lineage>
</organism>
<comment type="caution">
    <text evidence="5">The sequence shown here is derived from an EMBL/GenBank/DDBJ whole genome shotgun (WGS) entry which is preliminary data.</text>
</comment>
<dbReference type="EMBL" id="WWBZ02000016">
    <property type="protein sequence ID" value="KAF4310123.1"/>
    <property type="molecule type" value="Genomic_DNA"/>
</dbReference>
<protein>
    <submittedName>
        <fullName evidence="5">Necrosis inducing</fullName>
    </submittedName>
</protein>
<dbReference type="Proteomes" id="UP000572817">
    <property type="component" value="Unassembled WGS sequence"/>
</dbReference>
<evidence type="ECO:0000256" key="2">
    <source>
        <dbReference type="ARBA" id="ARBA00023026"/>
    </source>
</evidence>
<dbReference type="PANTHER" id="PTHR33657:SF8">
    <property type="entry name" value="DOMAIN PROTEIN, PUTATIVE (AFU_ORTHOLOGUE AFUA_5G00600)-RELATED"/>
    <property type="match status" value="1"/>
</dbReference>
<dbReference type="Pfam" id="PF05630">
    <property type="entry name" value="NPP1"/>
    <property type="match status" value="1"/>
</dbReference>
<evidence type="ECO:0000256" key="4">
    <source>
        <dbReference type="SAM" id="SignalP"/>
    </source>
</evidence>
<comment type="similarity">
    <text evidence="1">Belongs to the Necrosis inducing protein (NPP1) family.</text>
</comment>
<keyword evidence="4" id="KW-0732">Signal</keyword>
<dbReference type="PANTHER" id="PTHR33657">
    <property type="entry name" value="DOMAIN PROTEIN, PUTATIVE (AFU_ORTHOLOGUE AFUA_5G00600)-RELATED"/>
    <property type="match status" value="1"/>
</dbReference>
<reference evidence="5" key="1">
    <citation type="submission" date="2020-04" db="EMBL/GenBank/DDBJ databases">
        <title>Genome Assembly and Annotation of Botryosphaeria dothidea sdau 11-99, a Latent Pathogen of Apple Fruit Ring Rot in China.</title>
        <authorList>
            <person name="Yu C."/>
            <person name="Diao Y."/>
            <person name="Lu Q."/>
            <person name="Zhao J."/>
            <person name="Cui S."/>
            <person name="Peng C."/>
            <person name="He B."/>
            <person name="Liu H."/>
        </authorList>
    </citation>
    <scope>NUCLEOTIDE SEQUENCE [LARGE SCALE GENOMIC DNA]</scope>
    <source>
        <strain evidence="5">Sdau11-99</strain>
    </source>
</reference>
<sequence>MLFNTLVTLFATAACAAPAHLEARGTVPHDSLSPHAEEIRAGAEGEAIKKFEPYLHIASGCQPYPAVNENGDISGGLQDTGSSTGGCKDESKGQTYVRGGAYRGRYAIMYAWYFPKDQPNDGDIAGGHRHDWEHIVVWIDDAAKTDPTLLGAAASSHSGYTTTKTPQTRDGTHPQVEYFTNFPTNHELQFKTSPGKEYAMWDWEVMKDVVKNALNAAKFGDANCPFIDANWEPKLEKAWVE</sequence>
<feature type="region of interest" description="Disordered" evidence="3">
    <location>
        <begin position="71"/>
        <end position="90"/>
    </location>
</feature>
<proteinExistence type="inferred from homology"/>
<feature type="signal peptide" evidence="4">
    <location>
        <begin position="1"/>
        <end position="16"/>
    </location>
</feature>
<accession>A0A8H4N7I0</accession>
<name>A0A8H4N7I0_9PEZI</name>
<evidence type="ECO:0000313" key="5">
    <source>
        <dbReference type="EMBL" id="KAF4310123.1"/>
    </source>
</evidence>
<gene>
    <name evidence="5" type="ORF">GTA08_BOTSDO02281</name>
</gene>
<evidence type="ECO:0000256" key="3">
    <source>
        <dbReference type="SAM" id="MobiDB-lite"/>
    </source>
</evidence>
<keyword evidence="2" id="KW-0843">Virulence</keyword>